<dbReference type="AlphaFoldDB" id="A0A699WUN2"/>
<reference evidence="1" key="1">
    <citation type="journal article" date="2019" name="Sci. Rep.">
        <title>Draft genome of Tanacetum cinerariifolium, the natural source of mosquito coil.</title>
        <authorList>
            <person name="Yamashiro T."/>
            <person name="Shiraishi A."/>
            <person name="Satake H."/>
            <person name="Nakayama K."/>
        </authorList>
    </citation>
    <scope>NUCLEOTIDE SEQUENCE</scope>
</reference>
<gene>
    <name evidence="1" type="ORF">Tci_921265</name>
</gene>
<proteinExistence type="predicted"/>
<feature type="non-terminal residue" evidence="1">
    <location>
        <position position="1"/>
    </location>
</feature>
<sequence>YCETGRVDFYFDDILDKPLHITGTDMPALKETGLSAPGTSSQLMIDT</sequence>
<comment type="caution">
    <text evidence="1">The sequence shown here is derived from an EMBL/GenBank/DDBJ whole genome shotgun (WGS) entry which is preliminary data.</text>
</comment>
<name>A0A699WUN2_TANCI</name>
<evidence type="ECO:0000313" key="1">
    <source>
        <dbReference type="EMBL" id="GFD49296.1"/>
    </source>
</evidence>
<organism evidence="1">
    <name type="scientific">Tanacetum cinerariifolium</name>
    <name type="common">Dalmatian daisy</name>
    <name type="synonym">Chrysanthemum cinerariifolium</name>
    <dbReference type="NCBI Taxonomy" id="118510"/>
    <lineage>
        <taxon>Eukaryota</taxon>
        <taxon>Viridiplantae</taxon>
        <taxon>Streptophyta</taxon>
        <taxon>Embryophyta</taxon>
        <taxon>Tracheophyta</taxon>
        <taxon>Spermatophyta</taxon>
        <taxon>Magnoliopsida</taxon>
        <taxon>eudicotyledons</taxon>
        <taxon>Gunneridae</taxon>
        <taxon>Pentapetalae</taxon>
        <taxon>asterids</taxon>
        <taxon>campanulids</taxon>
        <taxon>Asterales</taxon>
        <taxon>Asteraceae</taxon>
        <taxon>Asteroideae</taxon>
        <taxon>Anthemideae</taxon>
        <taxon>Anthemidinae</taxon>
        <taxon>Tanacetum</taxon>
    </lineage>
</organism>
<dbReference type="EMBL" id="BKCJ011739318">
    <property type="protein sequence ID" value="GFD49296.1"/>
    <property type="molecule type" value="Genomic_DNA"/>
</dbReference>
<protein>
    <submittedName>
        <fullName evidence="1">Uncharacterized protein</fullName>
    </submittedName>
</protein>
<accession>A0A699WUN2</accession>